<sequence>MSMPGIDPSGLGRSLEEAMRLLNQASGGGTPPADAPPLELFGHGSAADGQVEAEVSAFGRLESLVIDPRLLRAGGADVAEFVVEAVRAAQDDERTRRTAAVGTPDTAALTKQLERVSEDAYRGFNKMIGDLDAITRRMDRG</sequence>
<dbReference type="InterPro" id="IPR036894">
    <property type="entry name" value="YbaB-like_sf"/>
</dbReference>
<reference evidence="2 3" key="1">
    <citation type="submission" date="2018-08" db="EMBL/GenBank/DDBJ databases">
        <title>Sequencing the genomes of 1000 actinobacteria strains.</title>
        <authorList>
            <person name="Klenk H.-P."/>
        </authorList>
    </citation>
    <scope>NUCLEOTIDE SEQUENCE [LARGE SCALE GENOMIC DNA]</scope>
    <source>
        <strain evidence="2 3">DSM 44099</strain>
    </source>
</reference>
<gene>
    <name evidence="2" type="ORF">DFJ67_8125</name>
</gene>
<accession>A0A3E0A0T7</accession>
<dbReference type="OrthoDB" id="3398173at2"/>
<evidence type="ECO:0008006" key="4">
    <source>
        <dbReference type="Google" id="ProtNLM"/>
    </source>
</evidence>
<dbReference type="Gene3D" id="3.30.1310.10">
    <property type="entry name" value="Nucleoid-associated protein YbaB-like domain"/>
    <property type="match status" value="1"/>
</dbReference>
<organism evidence="2 3">
    <name type="scientific">Asanoa ferruginea</name>
    <dbReference type="NCBI Taxonomy" id="53367"/>
    <lineage>
        <taxon>Bacteria</taxon>
        <taxon>Bacillati</taxon>
        <taxon>Actinomycetota</taxon>
        <taxon>Actinomycetes</taxon>
        <taxon>Micromonosporales</taxon>
        <taxon>Micromonosporaceae</taxon>
        <taxon>Asanoa</taxon>
    </lineage>
</organism>
<evidence type="ECO:0000313" key="2">
    <source>
        <dbReference type="EMBL" id="REG02034.1"/>
    </source>
</evidence>
<keyword evidence="3" id="KW-1185">Reference proteome</keyword>
<proteinExistence type="predicted"/>
<dbReference type="EMBL" id="QUMQ01000001">
    <property type="protein sequence ID" value="REG02034.1"/>
    <property type="molecule type" value="Genomic_DNA"/>
</dbReference>
<dbReference type="AlphaFoldDB" id="A0A3E0A0T7"/>
<comment type="caution">
    <text evidence="2">The sequence shown here is derived from an EMBL/GenBank/DDBJ whole genome shotgun (WGS) entry which is preliminary data.</text>
</comment>
<dbReference type="InterPro" id="IPR004401">
    <property type="entry name" value="YbaB/EbfC"/>
</dbReference>
<dbReference type="GO" id="GO:0003677">
    <property type="term" value="F:DNA binding"/>
    <property type="evidence" value="ECO:0007669"/>
    <property type="project" value="InterPro"/>
</dbReference>
<evidence type="ECO:0000256" key="1">
    <source>
        <dbReference type="SAM" id="MobiDB-lite"/>
    </source>
</evidence>
<name>A0A3E0A0T7_9ACTN</name>
<evidence type="ECO:0000313" key="3">
    <source>
        <dbReference type="Proteomes" id="UP000256913"/>
    </source>
</evidence>
<dbReference type="Pfam" id="PF02575">
    <property type="entry name" value="YbaB_DNA_bd"/>
    <property type="match status" value="1"/>
</dbReference>
<protein>
    <recommendedName>
        <fullName evidence="4">YbaB/EbfC DNA-binding family protein</fullName>
    </recommendedName>
</protein>
<dbReference type="Proteomes" id="UP000256913">
    <property type="component" value="Unassembled WGS sequence"/>
</dbReference>
<dbReference type="RefSeq" id="WP_116074705.1">
    <property type="nucleotide sequence ID" value="NZ_BONB01000069.1"/>
</dbReference>
<feature type="region of interest" description="Disordered" evidence="1">
    <location>
        <begin position="1"/>
        <end position="44"/>
    </location>
</feature>